<dbReference type="InterPro" id="IPR045524">
    <property type="entry name" value="DUF6473"/>
</dbReference>
<accession>A0A0J9EC45</accession>
<name>A0A0J9EC45_9RHOB</name>
<proteinExistence type="predicted"/>
<dbReference type="RefSeq" id="WP_049641445.1">
    <property type="nucleotide sequence ID" value="NZ_LFTY01000001.1"/>
</dbReference>
<comment type="caution">
    <text evidence="2">The sequence shown here is derived from an EMBL/GenBank/DDBJ whole genome shotgun (WGS) entry which is preliminary data.</text>
</comment>
<keyword evidence="3" id="KW-1185">Reference proteome</keyword>
<feature type="domain" description="DUF6473" evidence="1">
    <location>
        <begin position="1"/>
        <end position="273"/>
    </location>
</feature>
<evidence type="ECO:0000313" key="3">
    <source>
        <dbReference type="Proteomes" id="UP000037178"/>
    </source>
</evidence>
<dbReference type="EMBL" id="LFTY01000001">
    <property type="protein sequence ID" value="KMW60345.1"/>
    <property type="molecule type" value="Genomic_DNA"/>
</dbReference>
<dbReference type="PATRIC" id="fig|1675527.3.peg.553"/>
<evidence type="ECO:0000313" key="2">
    <source>
        <dbReference type="EMBL" id="KMW60345.1"/>
    </source>
</evidence>
<dbReference type="Proteomes" id="UP000037178">
    <property type="component" value="Unassembled WGS sequence"/>
</dbReference>
<reference evidence="2 3" key="1">
    <citation type="submission" date="2015-06" db="EMBL/GenBank/DDBJ databases">
        <title>Draft genome sequence of an Alphaproteobacteria species associated to the Mediterranean sponge Oscarella lobularis.</title>
        <authorList>
            <person name="Jourda C."/>
            <person name="Santini S."/>
            <person name="Claverie J.-M."/>
        </authorList>
    </citation>
    <scope>NUCLEOTIDE SEQUENCE [LARGE SCALE GENOMIC DNA]</scope>
    <source>
        <strain evidence="2">IGS</strain>
    </source>
</reference>
<sequence length="294" mass="32607">MTFEPRPNRSIDYHPCRYGASKILFRSPARRIRGDYVAFIGGTETFGRFVETPFPELVENATGVPSINLGCLRAGIDAFNTSPGLIDICSMAKVTVVQILGAASMSNRFFTVDPRHNERFMRASKLFKEIYPEVDFSEFDRTDHMLTALAQIGRDRLHLVRQEMQCAWVARMRTLLDQIDGKKVLLWLADHAPYSNETGGTICREPLFVDRAMLNAVAGHADALVEVVGNPQDITTGCGHLVFSDFERADAEEMLGPLVHDQCAQKLEPVLLSLLSDGAVPEVPSMMGEALMAC</sequence>
<protein>
    <recommendedName>
        <fullName evidence="1">DUF6473 domain-containing protein</fullName>
    </recommendedName>
</protein>
<dbReference type="Pfam" id="PF20078">
    <property type="entry name" value="DUF6473"/>
    <property type="match status" value="1"/>
</dbReference>
<gene>
    <name evidence="2" type="ORF">AIOL_000498</name>
</gene>
<organism evidence="2 3">
    <name type="scientific">Candidatus Rhodobacter oscarellae</name>
    <dbReference type="NCBI Taxonomy" id="1675527"/>
    <lineage>
        <taxon>Bacteria</taxon>
        <taxon>Pseudomonadati</taxon>
        <taxon>Pseudomonadota</taxon>
        <taxon>Alphaproteobacteria</taxon>
        <taxon>Rhodobacterales</taxon>
        <taxon>Rhodobacter group</taxon>
        <taxon>Rhodobacter</taxon>
    </lineage>
</organism>
<dbReference type="AlphaFoldDB" id="A0A0J9EC45"/>
<dbReference type="STRING" id="1675527.AIOL_000498"/>
<evidence type="ECO:0000259" key="1">
    <source>
        <dbReference type="Pfam" id="PF20078"/>
    </source>
</evidence>